<dbReference type="RefSeq" id="WP_050355188.1">
    <property type="nucleotide sequence ID" value="NZ_LGSS01000006.1"/>
</dbReference>
<dbReference type="PANTHER" id="PTHR35529:SF2">
    <property type="entry name" value="SPORULATION PROTEIN YTAF-RELATED"/>
    <property type="match status" value="1"/>
</dbReference>
<keyword evidence="7" id="KW-1185">Reference proteome</keyword>
<feature type="transmembrane region" description="Helical" evidence="5">
    <location>
        <begin position="145"/>
        <end position="171"/>
    </location>
</feature>
<sequence length="210" mass="23106">MHLLSAILFAVSANLDNLVIGIAYGIKNIELRFKINIIIAILTSIGTFVSMLIGNFARSFIHEDIINLIGCTILIIIGSWFIKDFMKNRKIKNRKRNHNNEKEEKTNVTYIGILREPGCADKDNSGCIDIKESITLGLALSLNNFGLGIGASAAGLSIYITPILTFILSIALLSMGVKLGKRYLAHILGEYATLVSGIIIIFLGIYEMFI</sequence>
<dbReference type="NCBIfam" id="TIGR02840">
    <property type="entry name" value="spore_YtaF"/>
    <property type="match status" value="1"/>
</dbReference>
<keyword evidence="3 5" id="KW-1133">Transmembrane helix</keyword>
<protein>
    <submittedName>
        <fullName evidence="6">Putative sporulation protein</fullName>
    </submittedName>
</protein>
<dbReference type="AlphaFoldDB" id="A0A0L0WBF3"/>
<evidence type="ECO:0000313" key="6">
    <source>
        <dbReference type="EMBL" id="KNF08675.1"/>
    </source>
</evidence>
<dbReference type="STRING" id="1503.CLPU_6c01610"/>
<dbReference type="InterPro" id="IPR003810">
    <property type="entry name" value="Mntp/YtaF"/>
</dbReference>
<dbReference type="EMBL" id="LGSS01000006">
    <property type="protein sequence ID" value="KNF08675.1"/>
    <property type="molecule type" value="Genomic_DNA"/>
</dbReference>
<gene>
    <name evidence="6" type="ORF">CLPU_6c01610</name>
</gene>
<comment type="caution">
    <text evidence="6">The sequence shown here is derived from an EMBL/GenBank/DDBJ whole genome shotgun (WGS) entry which is preliminary data.</text>
</comment>
<keyword evidence="1" id="KW-1003">Cell membrane</keyword>
<dbReference type="Pfam" id="PF02659">
    <property type="entry name" value="Mntp"/>
    <property type="match status" value="2"/>
</dbReference>
<keyword evidence="4 5" id="KW-0472">Membrane</keyword>
<dbReference type="OrthoDB" id="1679205at2"/>
<evidence type="ECO:0000256" key="2">
    <source>
        <dbReference type="ARBA" id="ARBA00022692"/>
    </source>
</evidence>
<evidence type="ECO:0000256" key="1">
    <source>
        <dbReference type="ARBA" id="ARBA00022475"/>
    </source>
</evidence>
<dbReference type="InterPro" id="IPR014205">
    <property type="entry name" value="Spore_YtaF"/>
</dbReference>
<feature type="transmembrane region" description="Helical" evidence="5">
    <location>
        <begin position="35"/>
        <end position="53"/>
    </location>
</feature>
<evidence type="ECO:0000256" key="3">
    <source>
        <dbReference type="ARBA" id="ARBA00022989"/>
    </source>
</evidence>
<name>A0A0L0WBF3_GOTPU</name>
<evidence type="ECO:0000313" key="7">
    <source>
        <dbReference type="Proteomes" id="UP000037267"/>
    </source>
</evidence>
<dbReference type="Proteomes" id="UP000037267">
    <property type="component" value="Unassembled WGS sequence"/>
</dbReference>
<evidence type="ECO:0000256" key="5">
    <source>
        <dbReference type="SAM" id="Phobius"/>
    </source>
</evidence>
<keyword evidence="2 5" id="KW-0812">Transmembrane</keyword>
<organism evidence="6 7">
    <name type="scientific">Gottschalkia purinilytica</name>
    <name type="common">Clostridium purinilyticum</name>
    <dbReference type="NCBI Taxonomy" id="1503"/>
    <lineage>
        <taxon>Bacteria</taxon>
        <taxon>Bacillati</taxon>
        <taxon>Bacillota</taxon>
        <taxon>Tissierellia</taxon>
        <taxon>Tissierellales</taxon>
        <taxon>Gottschalkiaceae</taxon>
        <taxon>Gottschalkia</taxon>
    </lineage>
</organism>
<evidence type="ECO:0000256" key="4">
    <source>
        <dbReference type="ARBA" id="ARBA00023136"/>
    </source>
</evidence>
<accession>A0A0L0WBF3</accession>
<feature type="transmembrane region" description="Helical" evidence="5">
    <location>
        <begin position="183"/>
        <end position="206"/>
    </location>
</feature>
<feature type="transmembrane region" description="Helical" evidence="5">
    <location>
        <begin position="65"/>
        <end position="82"/>
    </location>
</feature>
<dbReference type="PANTHER" id="PTHR35529">
    <property type="entry name" value="MANGANESE EFFLUX PUMP MNTP-RELATED"/>
    <property type="match status" value="1"/>
</dbReference>
<reference evidence="7" key="1">
    <citation type="submission" date="2015-07" db="EMBL/GenBank/DDBJ databases">
        <title>Draft genome sequence of the purine-degrading Gottschalkia purinilyticum DSM 1384 (formerly Clostridium purinilyticum).</title>
        <authorList>
            <person name="Poehlein A."/>
            <person name="Schiel-Bengelsdorf B."/>
            <person name="Bengelsdorf F.R."/>
            <person name="Daniel R."/>
            <person name="Duerre P."/>
        </authorList>
    </citation>
    <scope>NUCLEOTIDE SEQUENCE [LARGE SCALE GENOMIC DNA]</scope>
    <source>
        <strain evidence="7">DSM 1384</strain>
    </source>
</reference>
<proteinExistence type="predicted"/>